<name>A0A1A8Y1I1_9RHOO</name>
<dbReference type="InterPro" id="IPR001509">
    <property type="entry name" value="Epimerase_deHydtase"/>
</dbReference>
<protein>
    <submittedName>
        <fullName evidence="2">NADH dehydrogenase (Ubiquinone)</fullName>
        <ecNumber evidence="2">1.6.5.3</ecNumber>
    </submittedName>
</protein>
<dbReference type="CDD" id="cd05271">
    <property type="entry name" value="NDUFA9_like_SDR_a"/>
    <property type="match status" value="1"/>
</dbReference>
<reference evidence="2 3" key="1">
    <citation type="submission" date="2016-06" db="EMBL/GenBank/DDBJ databases">
        <authorList>
            <person name="Kjaerup R.B."/>
            <person name="Dalgaard T.S."/>
            <person name="Juul-Madsen H.R."/>
        </authorList>
    </citation>
    <scope>NUCLEOTIDE SEQUENCE [LARGE SCALE GENOMIC DNA]</scope>
    <source>
        <strain evidence="2">2</strain>
    </source>
</reference>
<dbReference type="EC" id="1.6.5.3" evidence="2"/>
<accession>A0A1A8Y1I1</accession>
<dbReference type="Pfam" id="PF01370">
    <property type="entry name" value="Epimerase"/>
    <property type="match status" value="1"/>
</dbReference>
<evidence type="ECO:0000259" key="1">
    <source>
        <dbReference type="Pfam" id="PF01370"/>
    </source>
</evidence>
<dbReference type="InterPro" id="IPR051207">
    <property type="entry name" value="ComplexI_NDUFA9_subunit"/>
</dbReference>
<dbReference type="GO" id="GO:0016491">
    <property type="term" value="F:oxidoreductase activity"/>
    <property type="evidence" value="ECO:0007669"/>
    <property type="project" value="UniProtKB-KW"/>
</dbReference>
<organism evidence="2 3">
    <name type="scientific">Candidatus Propionivibrio aalborgensis</name>
    <dbReference type="NCBI Taxonomy" id="1860101"/>
    <lineage>
        <taxon>Bacteria</taxon>
        <taxon>Pseudomonadati</taxon>
        <taxon>Pseudomonadota</taxon>
        <taxon>Betaproteobacteria</taxon>
        <taxon>Rhodocyclales</taxon>
        <taxon>Rhodocyclaceae</taxon>
        <taxon>Propionivibrio</taxon>
    </lineage>
</organism>
<feature type="domain" description="NAD-dependent epimerase/dehydratase" evidence="1">
    <location>
        <begin position="6"/>
        <end position="222"/>
    </location>
</feature>
<dbReference type="PANTHER" id="PTHR12126:SF11">
    <property type="entry name" value="NADH DEHYDROGENASE [UBIQUINONE] 1 ALPHA SUBCOMPLEX SUBUNIT 9, MITOCHONDRIAL"/>
    <property type="match status" value="1"/>
</dbReference>
<gene>
    <name evidence="2" type="ORF">PROAA_820001</name>
</gene>
<keyword evidence="2" id="KW-0560">Oxidoreductase</keyword>
<evidence type="ECO:0000313" key="3">
    <source>
        <dbReference type="Proteomes" id="UP000199600"/>
    </source>
</evidence>
<dbReference type="RefSeq" id="WP_186412534.1">
    <property type="nucleotide sequence ID" value="NZ_FLQY01000387.1"/>
</dbReference>
<dbReference type="EMBL" id="FLQY01000387">
    <property type="protein sequence ID" value="SBT10985.1"/>
    <property type="molecule type" value="Genomic_DNA"/>
</dbReference>
<dbReference type="InterPro" id="IPR036291">
    <property type="entry name" value="NAD(P)-bd_dom_sf"/>
</dbReference>
<evidence type="ECO:0000313" key="2">
    <source>
        <dbReference type="EMBL" id="SBT10985.1"/>
    </source>
</evidence>
<dbReference type="AlphaFoldDB" id="A0A1A8Y1I1"/>
<dbReference type="Gene3D" id="3.40.50.720">
    <property type="entry name" value="NAD(P)-binding Rossmann-like Domain"/>
    <property type="match status" value="1"/>
</dbReference>
<keyword evidence="3" id="KW-1185">Reference proteome</keyword>
<dbReference type="PANTHER" id="PTHR12126">
    <property type="entry name" value="NADH-UBIQUINONE OXIDOREDUCTASE 39 KDA SUBUNIT-RELATED"/>
    <property type="match status" value="1"/>
</dbReference>
<keyword evidence="2" id="KW-0830">Ubiquinone</keyword>
<proteinExistence type="predicted"/>
<dbReference type="Proteomes" id="UP000199600">
    <property type="component" value="Unassembled WGS sequence"/>
</dbReference>
<sequence length="326" mass="35430">MELKKVLLIGGSGFVGGWIANRLSERGIRVTIPTRRRDNTKQLILLPTVYMEEADVNDPQVLASLMDGVDAVINLVGILHDSDSSPPYGKRFAAAHVELPRKIIAAMQQTGVRRLVHMSALGAATDAPSAYLRSKAEGEAAVCAAMNATGAHEGSIDVTVFRPSVIFGPGDSFLNTFASLLRLLPMLPLAGASARFQPVYVGDVADAFAESLTDRATFGQIYELCGPKVYTLRELVEYTGNLIGRHRPIIDLPNGLANLLARIMGLLPNPPMSPDNLRSMEKDNVTDGLRNYPGWQPRSLEAAAPGYLSAVRPKMRYDNYRCRAGR</sequence>
<dbReference type="SUPFAM" id="SSF51735">
    <property type="entry name" value="NAD(P)-binding Rossmann-fold domains"/>
    <property type="match status" value="1"/>
</dbReference>
<dbReference type="GO" id="GO:0044877">
    <property type="term" value="F:protein-containing complex binding"/>
    <property type="evidence" value="ECO:0007669"/>
    <property type="project" value="TreeGrafter"/>
</dbReference>